<organism evidence="4 5">
    <name type="scientific">Marivivens niveibacter</name>
    <dbReference type="NCBI Taxonomy" id="1930667"/>
    <lineage>
        <taxon>Bacteria</taxon>
        <taxon>Pseudomonadati</taxon>
        <taxon>Pseudomonadota</taxon>
        <taxon>Alphaproteobacteria</taxon>
        <taxon>Rhodobacterales</taxon>
        <taxon>Paracoccaceae</taxon>
        <taxon>Marivivens group</taxon>
        <taxon>Marivivens</taxon>
    </lineage>
</organism>
<dbReference type="PROSITE" id="PS50887">
    <property type="entry name" value="GGDEF"/>
    <property type="match status" value="1"/>
</dbReference>
<dbReference type="SMART" id="SM00267">
    <property type="entry name" value="GGDEF"/>
    <property type="match status" value="1"/>
</dbReference>
<reference evidence="4 5" key="1">
    <citation type="submission" date="2016-12" db="EMBL/GenBank/DDBJ databases">
        <title>The draft genome sequence of HSLHS2.</title>
        <authorList>
            <person name="Hu D."/>
            <person name="Wang L."/>
            <person name="Shao Z."/>
        </authorList>
    </citation>
    <scope>NUCLEOTIDE SEQUENCE [LARGE SCALE GENOMIC DNA]</scope>
    <source>
        <strain evidence="4">MCCC 1A06712</strain>
    </source>
</reference>
<comment type="caution">
    <text evidence="4">The sequence shown here is derived from an EMBL/GenBank/DDBJ whole genome shotgun (WGS) entry which is preliminary data.</text>
</comment>
<evidence type="ECO:0000259" key="3">
    <source>
        <dbReference type="PROSITE" id="PS50887"/>
    </source>
</evidence>
<sequence>MQFVNNFDKIRYQTRFAIHVATRDIAKRLASAAMMMGILWWLGYGKIAAAMWGVVIVYEVIAHLLTRQLPERDEDMSAAYVFLIWLVNCTSVLVYLAPALILAAQPSSAILLAGFLWLFGVFVHITNTFAALPFYNWTLMLPSFGSAFVVFWLASKNTFPPSSDGEWIITSMMMLAYIFNTYETLHKQKDTQRALNAAREEANSRLRALEHLSRHDPLTGLLNRRAFDDELELQLSLRRPTGEVVVYLIDLDGFKPINDTYSHEAGDRVLQVVANRLSKIAENYGVAARLGGDEFALACRSIASEADANQLADEIVRAMNLPITWGEKELNISASIGIGMTRYAGTATESLCAAADQAMYRAKGTAGINKVLYTPEQFQKRLSLEDRIDIVSAMKNGEIRPYYQPKVNLKTRRCIGFEALARWEHPTNGLQFPKTFIPMVNELGLHGDFLIHMASCVLNDVEKLIAEGLDPGQVSINVPEVALATHSGRSDLDDLLARHPKAAKKITLEITEDVFITRSADMIRSSIAYFRGKGLRVSLDDFGTGFASFQHLRELEFDELKIDGSFVSDLGREDTTEVLIGGFLGIARGLGAIVIAEGVETEEQAKHLRELGYNYGQGFLFGRAMPIDETRIRLFADTASLSEASQPLAEPAE</sequence>
<dbReference type="RefSeq" id="WP_086450201.1">
    <property type="nucleotide sequence ID" value="NZ_MSPP01000001.1"/>
</dbReference>
<evidence type="ECO:0000313" key="4">
    <source>
        <dbReference type="EMBL" id="OUD10552.1"/>
    </source>
</evidence>
<keyword evidence="1" id="KW-0812">Transmembrane</keyword>
<feature type="domain" description="GGDEF" evidence="3">
    <location>
        <begin position="242"/>
        <end position="376"/>
    </location>
</feature>
<feature type="domain" description="EAL" evidence="2">
    <location>
        <begin position="383"/>
        <end position="638"/>
    </location>
</feature>
<dbReference type="SUPFAM" id="SSF55073">
    <property type="entry name" value="Nucleotide cyclase"/>
    <property type="match status" value="1"/>
</dbReference>
<dbReference type="CDD" id="cd01948">
    <property type="entry name" value="EAL"/>
    <property type="match status" value="1"/>
</dbReference>
<proteinExistence type="predicted"/>
<dbReference type="SMART" id="SM00052">
    <property type="entry name" value="EAL"/>
    <property type="match status" value="1"/>
</dbReference>
<protein>
    <recommendedName>
        <fullName evidence="6">GGDEF-domain containing protein</fullName>
    </recommendedName>
</protein>
<dbReference type="InterPro" id="IPR035919">
    <property type="entry name" value="EAL_sf"/>
</dbReference>
<gene>
    <name evidence="4" type="ORF">BVC71_03410</name>
</gene>
<accession>A0A251X1R6</accession>
<feature type="transmembrane region" description="Helical" evidence="1">
    <location>
        <begin position="109"/>
        <end position="127"/>
    </location>
</feature>
<dbReference type="Pfam" id="PF00990">
    <property type="entry name" value="GGDEF"/>
    <property type="match status" value="1"/>
</dbReference>
<dbReference type="AlphaFoldDB" id="A0A251X1R6"/>
<name>A0A251X1R6_9RHOB</name>
<keyword evidence="1" id="KW-0472">Membrane</keyword>
<dbReference type="Pfam" id="PF00563">
    <property type="entry name" value="EAL"/>
    <property type="match status" value="1"/>
</dbReference>
<dbReference type="SUPFAM" id="SSF141868">
    <property type="entry name" value="EAL domain-like"/>
    <property type="match status" value="1"/>
</dbReference>
<dbReference type="NCBIfam" id="TIGR00254">
    <property type="entry name" value="GGDEF"/>
    <property type="match status" value="1"/>
</dbReference>
<dbReference type="PANTHER" id="PTHR44757:SF2">
    <property type="entry name" value="BIOFILM ARCHITECTURE MAINTENANCE PROTEIN MBAA"/>
    <property type="match status" value="1"/>
</dbReference>
<dbReference type="PROSITE" id="PS50883">
    <property type="entry name" value="EAL"/>
    <property type="match status" value="1"/>
</dbReference>
<evidence type="ECO:0000313" key="5">
    <source>
        <dbReference type="Proteomes" id="UP000194664"/>
    </source>
</evidence>
<dbReference type="InterPro" id="IPR052155">
    <property type="entry name" value="Biofilm_reg_signaling"/>
</dbReference>
<keyword evidence="5" id="KW-1185">Reference proteome</keyword>
<evidence type="ECO:0000256" key="1">
    <source>
        <dbReference type="SAM" id="Phobius"/>
    </source>
</evidence>
<dbReference type="EMBL" id="MSPP01000001">
    <property type="protein sequence ID" value="OUD10552.1"/>
    <property type="molecule type" value="Genomic_DNA"/>
</dbReference>
<dbReference type="InterPro" id="IPR043128">
    <property type="entry name" value="Rev_trsase/Diguanyl_cyclase"/>
</dbReference>
<evidence type="ECO:0000259" key="2">
    <source>
        <dbReference type="PROSITE" id="PS50883"/>
    </source>
</evidence>
<feature type="transmembrane region" description="Helical" evidence="1">
    <location>
        <begin position="78"/>
        <end position="103"/>
    </location>
</feature>
<dbReference type="Proteomes" id="UP000194664">
    <property type="component" value="Unassembled WGS sequence"/>
</dbReference>
<dbReference type="InterPro" id="IPR000160">
    <property type="entry name" value="GGDEF_dom"/>
</dbReference>
<dbReference type="Gene3D" id="3.30.70.270">
    <property type="match status" value="1"/>
</dbReference>
<dbReference type="CDD" id="cd01949">
    <property type="entry name" value="GGDEF"/>
    <property type="match status" value="1"/>
</dbReference>
<dbReference type="InterPro" id="IPR029787">
    <property type="entry name" value="Nucleotide_cyclase"/>
</dbReference>
<keyword evidence="1" id="KW-1133">Transmembrane helix</keyword>
<feature type="transmembrane region" description="Helical" evidence="1">
    <location>
        <begin position="134"/>
        <end position="155"/>
    </location>
</feature>
<feature type="transmembrane region" description="Helical" evidence="1">
    <location>
        <begin position="49"/>
        <end position="66"/>
    </location>
</feature>
<dbReference type="PANTHER" id="PTHR44757">
    <property type="entry name" value="DIGUANYLATE CYCLASE DGCP"/>
    <property type="match status" value="1"/>
</dbReference>
<dbReference type="InterPro" id="IPR001633">
    <property type="entry name" value="EAL_dom"/>
</dbReference>
<evidence type="ECO:0008006" key="6">
    <source>
        <dbReference type="Google" id="ProtNLM"/>
    </source>
</evidence>
<dbReference type="Gene3D" id="3.20.20.450">
    <property type="entry name" value="EAL domain"/>
    <property type="match status" value="1"/>
</dbReference>
<dbReference type="OrthoDB" id="9814202at2"/>